<dbReference type="Proteomes" id="UP001642484">
    <property type="component" value="Unassembled WGS sequence"/>
</dbReference>
<reference evidence="1 2" key="1">
    <citation type="submission" date="2024-02" db="EMBL/GenBank/DDBJ databases">
        <authorList>
            <person name="Chen Y."/>
            <person name="Shah S."/>
            <person name="Dougan E. K."/>
            <person name="Thang M."/>
            <person name="Chan C."/>
        </authorList>
    </citation>
    <scope>NUCLEOTIDE SEQUENCE [LARGE SCALE GENOMIC DNA]</scope>
</reference>
<comment type="caution">
    <text evidence="1">The sequence shown here is derived from an EMBL/GenBank/DDBJ whole genome shotgun (WGS) entry which is preliminary data.</text>
</comment>
<sequence>GEMLSSHMDTIDSDEQAELARWELSDGHWRHGATGEVTSADPRSHVAMSFQCKRIAMQKLSNPRYLWELRQIEPPPERPKRDHMTAAIQWLMNNLEDESQGSRTPLNSSRSQPAGNQVQEVEKQSEAEGLTAMSANKEQADEQLQANQGEDKEGVVDGGANFVEESECVMTFSISERCRSTEVQGNSGGTEIDEAATAGSMGSAEKPTQEPVAVPEGTTQESQNARDGSKLQVLEPDDIKSEASGEAEQVAQLLAQVMLGPQGAIASKEPGKQAVVPQLPANGASSAVQLPELLNRLAEVLPSEAKGDPAPAVPADSALGHSASAHETDKATNGPDQTAELSELLMCVAESLTKMPPGGSAATVSQTAVKGIVAALPAEG</sequence>
<organism evidence="1 2">
    <name type="scientific">Durusdinium trenchii</name>
    <dbReference type="NCBI Taxonomy" id="1381693"/>
    <lineage>
        <taxon>Eukaryota</taxon>
        <taxon>Sar</taxon>
        <taxon>Alveolata</taxon>
        <taxon>Dinophyceae</taxon>
        <taxon>Suessiales</taxon>
        <taxon>Symbiodiniaceae</taxon>
        <taxon>Durusdinium</taxon>
    </lineage>
</organism>
<feature type="non-terminal residue" evidence="1">
    <location>
        <position position="1"/>
    </location>
</feature>
<dbReference type="EMBL" id="CAXAMN010002064">
    <property type="protein sequence ID" value="CAK8997559.1"/>
    <property type="molecule type" value="Genomic_DNA"/>
</dbReference>
<protein>
    <submittedName>
        <fullName evidence="1">Uncharacterized protein</fullName>
    </submittedName>
</protein>
<keyword evidence="2" id="KW-1185">Reference proteome</keyword>
<feature type="non-terminal residue" evidence="1">
    <location>
        <position position="380"/>
    </location>
</feature>
<proteinExistence type="predicted"/>
<name>A0ABP0I4Q5_9DINO</name>
<evidence type="ECO:0000313" key="1">
    <source>
        <dbReference type="EMBL" id="CAK8997559.1"/>
    </source>
</evidence>
<evidence type="ECO:0000313" key="2">
    <source>
        <dbReference type="Proteomes" id="UP001642484"/>
    </source>
</evidence>
<gene>
    <name evidence="1" type="ORF">CCMP2556_LOCUS4901</name>
</gene>
<accession>A0ABP0I4Q5</accession>